<sequence length="59" mass="7122">MYNPKPVYNKDNEAYPKQMYEWHLQMAEQLKSFHLDKAYYFRKMINKTTIDVVMGNGTT</sequence>
<organism evidence="1 2">
    <name type="scientific">Paenibacillus agricola</name>
    <dbReference type="NCBI Taxonomy" id="2716264"/>
    <lineage>
        <taxon>Bacteria</taxon>
        <taxon>Bacillati</taxon>
        <taxon>Bacillota</taxon>
        <taxon>Bacilli</taxon>
        <taxon>Bacillales</taxon>
        <taxon>Paenibacillaceae</taxon>
        <taxon>Paenibacillus</taxon>
    </lineage>
</organism>
<accession>A0ABX0JEN1</accession>
<dbReference type="RefSeq" id="WP_166157028.1">
    <property type="nucleotide sequence ID" value="NZ_JAAOIW010000025.1"/>
</dbReference>
<gene>
    <name evidence="1" type="ORF">G9U52_35285</name>
</gene>
<name>A0ABX0JEN1_9BACL</name>
<dbReference type="EMBL" id="JAAOIW010000025">
    <property type="protein sequence ID" value="NHN35002.1"/>
    <property type="molecule type" value="Genomic_DNA"/>
</dbReference>
<evidence type="ECO:0000313" key="2">
    <source>
        <dbReference type="Proteomes" id="UP001165962"/>
    </source>
</evidence>
<dbReference type="Proteomes" id="UP001165962">
    <property type="component" value="Unassembled WGS sequence"/>
</dbReference>
<protein>
    <submittedName>
        <fullName evidence="1">Uncharacterized protein</fullName>
    </submittedName>
</protein>
<keyword evidence="2" id="KW-1185">Reference proteome</keyword>
<reference evidence="1" key="1">
    <citation type="submission" date="2020-03" db="EMBL/GenBank/DDBJ databases">
        <title>Draft sequencing of Paenibacilllus sp. S3N08.</title>
        <authorList>
            <person name="Kim D.-U."/>
        </authorList>
    </citation>
    <scope>NUCLEOTIDE SEQUENCE</scope>
    <source>
        <strain evidence="1">S3N08</strain>
    </source>
</reference>
<comment type="caution">
    <text evidence="1">The sequence shown here is derived from an EMBL/GenBank/DDBJ whole genome shotgun (WGS) entry which is preliminary data.</text>
</comment>
<proteinExistence type="predicted"/>
<evidence type="ECO:0000313" key="1">
    <source>
        <dbReference type="EMBL" id="NHN35002.1"/>
    </source>
</evidence>